<dbReference type="Pfam" id="PF23720">
    <property type="entry name" value="DUF7161"/>
    <property type="match status" value="1"/>
</dbReference>
<dbReference type="STRING" id="53376.BST25_14025"/>
<organism evidence="1 2">
    <name type="scientific">Mycobacterium heidelbergense</name>
    <dbReference type="NCBI Taxonomy" id="53376"/>
    <lineage>
        <taxon>Bacteria</taxon>
        <taxon>Bacillati</taxon>
        <taxon>Actinomycetota</taxon>
        <taxon>Actinomycetes</taxon>
        <taxon>Mycobacteriales</taxon>
        <taxon>Mycobacteriaceae</taxon>
        <taxon>Mycobacterium</taxon>
        <taxon>Mycobacterium simiae complex</taxon>
    </lineage>
</organism>
<evidence type="ECO:0000313" key="1">
    <source>
        <dbReference type="EMBL" id="ORA72662.1"/>
    </source>
</evidence>
<proteinExistence type="predicted"/>
<accession>A0A1X0DKF4</accession>
<sequence length="85" mass="9518">MPGEARTFRRFRYDITGLTGRRLRLLTDLPTDDAGVPQDLPEGITEVVSTEDEVGPNLSVRVHPLDDPTQIAYVAFDQLAVYDDE</sequence>
<evidence type="ECO:0000313" key="2">
    <source>
        <dbReference type="Proteomes" id="UP000192566"/>
    </source>
</evidence>
<name>A0A1X0DKF4_MYCHE</name>
<gene>
    <name evidence="1" type="ORF">BST25_14025</name>
</gene>
<comment type="caution">
    <text evidence="1">The sequence shown here is derived from an EMBL/GenBank/DDBJ whole genome shotgun (WGS) entry which is preliminary data.</text>
</comment>
<reference evidence="1 2" key="1">
    <citation type="submission" date="2017-02" db="EMBL/GenBank/DDBJ databases">
        <title>The new phylogeny of genus Mycobacterium.</title>
        <authorList>
            <person name="Tortoli E."/>
            <person name="Trovato A."/>
            <person name="Cirillo D.M."/>
        </authorList>
    </citation>
    <scope>NUCLEOTIDE SEQUENCE [LARGE SCALE GENOMIC DNA]</scope>
    <source>
        <strain evidence="1 2">DSM 44471</strain>
    </source>
</reference>
<dbReference type="AlphaFoldDB" id="A0A1X0DKF4"/>
<keyword evidence="2" id="KW-1185">Reference proteome</keyword>
<dbReference type="Proteomes" id="UP000192566">
    <property type="component" value="Unassembled WGS sequence"/>
</dbReference>
<protein>
    <submittedName>
        <fullName evidence="1">Uncharacterized protein</fullName>
    </submittedName>
</protein>
<dbReference type="InterPro" id="IPR055585">
    <property type="entry name" value="DUF7161"/>
</dbReference>
<dbReference type="EMBL" id="MVHR01000019">
    <property type="protein sequence ID" value="ORA72662.1"/>
    <property type="molecule type" value="Genomic_DNA"/>
</dbReference>